<dbReference type="Gene3D" id="1.10.10.2520">
    <property type="entry name" value="Cell wall hydrolase SleB, domain 1"/>
    <property type="match status" value="1"/>
</dbReference>
<dbReference type="InterPro" id="IPR011105">
    <property type="entry name" value="Cell_wall_hydrolase_SleB"/>
</dbReference>
<evidence type="ECO:0000259" key="11">
    <source>
        <dbReference type="Pfam" id="PF07486"/>
    </source>
</evidence>
<dbReference type="InterPro" id="IPR036366">
    <property type="entry name" value="PGBDSf"/>
</dbReference>
<keyword evidence="5" id="KW-0378">Hydrolase</keyword>
<comment type="similarity">
    <text evidence="1">Belongs to the SleB family.</text>
</comment>
<feature type="signal peptide" evidence="9">
    <location>
        <begin position="1"/>
        <end position="20"/>
    </location>
</feature>
<comment type="caution">
    <text evidence="12">The sequence shown here is derived from an EMBL/GenBank/DDBJ whole genome shotgun (WGS) entry which is preliminary data.</text>
</comment>
<dbReference type="GO" id="GO:0030435">
    <property type="term" value="P:sporulation resulting in formation of a cellular spore"/>
    <property type="evidence" value="ECO:0007669"/>
    <property type="project" value="UniProtKB-KW"/>
</dbReference>
<evidence type="ECO:0000313" key="13">
    <source>
        <dbReference type="Proteomes" id="UP000241639"/>
    </source>
</evidence>
<protein>
    <recommendedName>
        <fullName evidence="2 8">Spore cortex-lytic enzyme</fullName>
    </recommendedName>
</protein>
<dbReference type="Pfam" id="PF07486">
    <property type="entry name" value="Hydrolase_2"/>
    <property type="match status" value="1"/>
</dbReference>
<organism evidence="12 13">
    <name type="scientific">Desmospora activa DSM 45169</name>
    <dbReference type="NCBI Taxonomy" id="1121389"/>
    <lineage>
        <taxon>Bacteria</taxon>
        <taxon>Bacillati</taxon>
        <taxon>Bacillota</taxon>
        <taxon>Bacilli</taxon>
        <taxon>Bacillales</taxon>
        <taxon>Thermoactinomycetaceae</taxon>
        <taxon>Desmospora</taxon>
    </lineage>
</organism>
<keyword evidence="6" id="KW-0749">Sporulation</keyword>
<keyword evidence="13" id="KW-1185">Reference proteome</keyword>
<dbReference type="Proteomes" id="UP000241639">
    <property type="component" value="Unassembled WGS sequence"/>
</dbReference>
<dbReference type="NCBIfam" id="TIGR02869">
    <property type="entry name" value="spore_SleB"/>
    <property type="match status" value="1"/>
</dbReference>
<feature type="chain" id="PRO_5015604869" description="Spore cortex-lytic enzyme" evidence="9">
    <location>
        <begin position="21"/>
        <end position="338"/>
    </location>
</feature>
<feature type="domain" description="Peptidoglycan binding-like" evidence="10">
    <location>
        <begin position="52"/>
        <end position="106"/>
    </location>
</feature>
<dbReference type="AlphaFoldDB" id="A0A2T4Z8D8"/>
<dbReference type="InterPro" id="IPR036365">
    <property type="entry name" value="PGBD-like_sf"/>
</dbReference>
<feature type="domain" description="Cell wall hydrolase SleB" evidence="11">
    <location>
        <begin position="239"/>
        <end position="336"/>
    </location>
</feature>
<dbReference type="InterPro" id="IPR014224">
    <property type="entry name" value="Spore_cortex_SleB"/>
</dbReference>
<name>A0A2T4Z8D8_9BACL</name>
<evidence type="ECO:0000256" key="5">
    <source>
        <dbReference type="ARBA" id="ARBA00022801"/>
    </source>
</evidence>
<evidence type="ECO:0000256" key="8">
    <source>
        <dbReference type="NCBIfam" id="TIGR02869"/>
    </source>
</evidence>
<dbReference type="GO" id="GO:0016787">
    <property type="term" value="F:hydrolase activity"/>
    <property type="evidence" value="ECO:0007669"/>
    <property type="project" value="UniProtKB-KW"/>
</dbReference>
<accession>A0A2T4Z8D8</accession>
<dbReference type="SUPFAM" id="SSF47090">
    <property type="entry name" value="PGBD-like"/>
    <property type="match status" value="2"/>
</dbReference>
<feature type="domain" description="Peptidoglycan binding-like" evidence="10">
    <location>
        <begin position="132"/>
        <end position="181"/>
    </location>
</feature>
<dbReference type="EMBL" id="PZZP01000001">
    <property type="protein sequence ID" value="PTM58156.1"/>
    <property type="molecule type" value="Genomic_DNA"/>
</dbReference>
<dbReference type="GO" id="GO:0071555">
    <property type="term" value="P:cell wall organization"/>
    <property type="evidence" value="ECO:0007669"/>
    <property type="project" value="UniProtKB-KW"/>
</dbReference>
<reference evidence="12 13" key="1">
    <citation type="submission" date="2018-04" db="EMBL/GenBank/DDBJ databases">
        <title>Genomic Encyclopedia of Archaeal and Bacterial Type Strains, Phase II (KMG-II): from individual species to whole genera.</title>
        <authorList>
            <person name="Goeker M."/>
        </authorList>
    </citation>
    <scope>NUCLEOTIDE SEQUENCE [LARGE SCALE GENOMIC DNA]</scope>
    <source>
        <strain evidence="12 13">DSM 45169</strain>
    </source>
</reference>
<keyword evidence="4 9" id="KW-0732">Signal</keyword>
<evidence type="ECO:0000259" key="10">
    <source>
        <dbReference type="Pfam" id="PF01471"/>
    </source>
</evidence>
<evidence type="ECO:0000256" key="2">
    <source>
        <dbReference type="ARBA" id="ARBA00018364"/>
    </source>
</evidence>
<evidence type="ECO:0000313" key="12">
    <source>
        <dbReference type="EMBL" id="PTM58156.1"/>
    </source>
</evidence>
<gene>
    <name evidence="12" type="ORF">C8J48_0734</name>
</gene>
<evidence type="ECO:0000256" key="3">
    <source>
        <dbReference type="ARBA" id="ARBA00022544"/>
    </source>
</evidence>
<keyword evidence="3" id="KW-0309">Germination</keyword>
<evidence type="ECO:0000256" key="7">
    <source>
        <dbReference type="ARBA" id="ARBA00023316"/>
    </source>
</evidence>
<dbReference type="InterPro" id="IPR002477">
    <property type="entry name" value="Peptidoglycan-bd-like"/>
</dbReference>
<dbReference type="Pfam" id="PF01471">
    <property type="entry name" value="PG_binding_1"/>
    <property type="match status" value="2"/>
</dbReference>
<dbReference type="InterPro" id="IPR042047">
    <property type="entry name" value="SleB_dom1"/>
</dbReference>
<evidence type="ECO:0000256" key="4">
    <source>
        <dbReference type="ARBA" id="ARBA00022729"/>
    </source>
</evidence>
<evidence type="ECO:0000256" key="6">
    <source>
        <dbReference type="ARBA" id="ARBA00022969"/>
    </source>
</evidence>
<sequence>MNKRLLLLFCSVTVLSASLAANIPPVDAVQAEMVAEKATAAAPAVLQRGSTGGMVSELQGRLKYLGFYKGDIDGTFGYKTHRAVRRFQLQFGLNVDGKVGTRTKKVIWDASKTWAPGVSNRIYHQGDKGGYVWELQRRLRFIGYYAGKINGSFDKQTDRAVRDFQYRFGLKVDGLAGARTKLKLWRATRHMAAPQQRAKAPAPAITQAKPMKQVPRSNAGLSQQDIQIISQAVHAEARGETYVGQVAVAAVILNRLQSEKFPNSPSAIIYEPLAFEAVADGQINMQPNQQARKAVYDALNGWDPSDGATYYFNPVTATSDWIWGRPQIKQIGKHVFTR</sequence>
<dbReference type="GO" id="GO:0009847">
    <property type="term" value="P:spore germination"/>
    <property type="evidence" value="ECO:0007669"/>
    <property type="project" value="UniProtKB-UniRule"/>
</dbReference>
<evidence type="ECO:0000256" key="9">
    <source>
        <dbReference type="SAM" id="SignalP"/>
    </source>
</evidence>
<dbReference type="Gene3D" id="6.20.240.60">
    <property type="match status" value="1"/>
</dbReference>
<dbReference type="Gene3D" id="1.10.101.10">
    <property type="entry name" value="PGBD-like superfamily/PGBD"/>
    <property type="match status" value="2"/>
</dbReference>
<keyword evidence="7" id="KW-0961">Cell wall biogenesis/degradation</keyword>
<evidence type="ECO:0000256" key="1">
    <source>
        <dbReference type="ARBA" id="ARBA00007010"/>
    </source>
</evidence>
<proteinExistence type="inferred from homology"/>